<evidence type="ECO:0000313" key="2">
    <source>
        <dbReference type="EMBL" id="EFC36587.1"/>
    </source>
</evidence>
<protein>
    <submittedName>
        <fullName evidence="2">Uncharacterized protein</fullName>
    </submittedName>
</protein>
<reference evidence="2 3" key="1">
    <citation type="journal article" date="2010" name="Cell">
        <title>The genome of Naegleria gruberi illuminates early eukaryotic versatility.</title>
        <authorList>
            <person name="Fritz-Laylin L.K."/>
            <person name="Prochnik S.E."/>
            <person name="Ginger M.L."/>
            <person name="Dacks J.B."/>
            <person name="Carpenter M.L."/>
            <person name="Field M.C."/>
            <person name="Kuo A."/>
            <person name="Paredez A."/>
            <person name="Chapman J."/>
            <person name="Pham J."/>
            <person name="Shu S."/>
            <person name="Neupane R."/>
            <person name="Cipriano M."/>
            <person name="Mancuso J."/>
            <person name="Tu H."/>
            <person name="Salamov A."/>
            <person name="Lindquist E."/>
            <person name="Shapiro H."/>
            <person name="Lucas S."/>
            <person name="Grigoriev I.V."/>
            <person name="Cande W.Z."/>
            <person name="Fulton C."/>
            <person name="Rokhsar D.S."/>
            <person name="Dawson S.C."/>
        </authorList>
    </citation>
    <scope>NUCLEOTIDE SEQUENCE [LARGE SCALE GENOMIC DNA]</scope>
    <source>
        <strain evidence="2 3">NEG-M</strain>
    </source>
</reference>
<keyword evidence="3" id="KW-1185">Reference proteome</keyword>
<evidence type="ECO:0000313" key="3">
    <source>
        <dbReference type="Proteomes" id="UP000006671"/>
    </source>
</evidence>
<feature type="compositionally biased region" description="Basic and acidic residues" evidence="1">
    <location>
        <begin position="240"/>
        <end position="259"/>
    </location>
</feature>
<dbReference type="VEuPathDB" id="AmoebaDB:NAEGRDRAFT_59966"/>
<dbReference type="AlphaFoldDB" id="D2W2W4"/>
<dbReference type="EMBL" id="GG738928">
    <property type="protein sequence ID" value="EFC36587.1"/>
    <property type="molecule type" value="Genomic_DNA"/>
</dbReference>
<dbReference type="OMA" id="QTKYSCY"/>
<name>D2W2W4_NAEGR</name>
<feature type="compositionally biased region" description="Basic residues" evidence="1">
    <location>
        <begin position="222"/>
        <end position="239"/>
    </location>
</feature>
<dbReference type="Proteomes" id="UP000006671">
    <property type="component" value="Unassembled WGS sequence"/>
</dbReference>
<dbReference type="InParanoid" id="D2W2W4"/>
<proteinExistence type="predicted"/>
<organism evidence="3">
    <name type="scientific">Naegleria gruberi</name>
    <name type="common">Amoeba</name>
    <dbReference type="NCBI Taxonomy" id="5762"/>
    <lineage>
        <taxon>Eukaryota</taxon>
        <taxon>Discoba</taxon>
        <taxon>Heterolobosea</taxon>
        <taxon>Tetramitia</taxon>
        <taxon>Eutetramitia</taxon>
        <taxon>Vahlkampfiidae</taxon>
        <taxon>Naegleria</taxon>
    </lineage>
</organism>
<accession>D2W2W4</accession>
<dbReference type="RefSeq" id="XP_002669331.1">
    <property type="nucleotide sequence ID" value="XM_002669285.1"/>
</dbReference>
<gene>
    <name evidence="2" type="ORF">NAEGRDRAFT_59966</name>
</gene>
<sequence length="415" mass="47280">MNDNQIMMNFQVEEFSKSLQTFNNCPDNEDYSNSFLSIFLGSETRDQIIQEILKHVRVKVECLPTGFQENQFFSPAQTKYSCYVNDQIRISVNFDDKYLDSLSQGQNVCDSSNSPNYFCSMLMEKCNIQLVSFVEGTNFENTVTELTTELSKLGMNSDSNQRVVTFHIPRPLQKRGKKKERASSVSKKIGFIQVIHSDSKKIVCRSDNIWIRSKSREEMETKKRRANNTLSKKVKKRKIKSDNDENQDSNKPDSTKPDLSKPSLQAPAPAPTTSKPAQEIPDLKPKLEFPFLPVMPTYLPNFMNPNLLSMIPVNPCCSLIPVQTYFDPSLSNQFSTTVNYFCQANADILELTQPNTDEFDFDFDFEKGEELKSPLSDISSKQCEINDNLWGEVSPLSDSIFGAEDDVFGANIFEF</sequence>
<evidence type="ECO:0000256" key="1">
    <source>
        <dbReference type="SAM" id="MobiDB-lite"/>
    </source>
</evidence>
<feature type="region of interest" description="Disordered" evidence="1">
    <location>
        <begin position="216"/>
        <end position="280"/>
    </location>
</feature>
<dbReference type="GeneID" id="8859931"/>
<dbReference type="OrthoDB" id="10348490at2759"/>
<dbReference type="KEGG" id="ngr:NAEGRDRAFT_59966"/>